<evidence type="ECO:0000313" key="3">
    <source>
        <dbReference type="Proteomes" id="UP000289340"/>
    </source>
</evidence>
<evidence type="ECO:0000313" key="2">
    <source>
        <dbReference type="EMBL" id="RZB58543.1"/>
    </source>
</evidence>
<reference evidence="2 3" key="1">
    <citation type="submission" date="2018-09" db="EMBL/GenBank/DDBJ databases">
        <title>A high-quality reference genome of wild soybean provides a powerful tool to mine soybean genomes.</title>
        <authorList>
            <person name="Xie M."/>
            <person name="Chung C.Y.L."/>
            <person name="Li M.-W."/>
            <person name="Wong F.-L."/>
            <person name="Chan T.-F."/>
            <person name="Lam H.-M."/>
        </authorList>
    </citation>
    <scope>NUCLEOTIDE SEQUENCE [LARGE SCALE GENOMIC DNA]</scope>
    <source>
        <strain evidence="3">cv. W05</strain>
        <tissue evidence="2">Hypocotyl of etiolated seedlings</tissue>
    </source>
</reference>
<comment type="caution">
    <text evidence="2">The sequence shown here is derived from an EMBL/GenBank/DDBJ whole genome shotgun (WGS) entry which is preliminary data.</text>
</comment>
<protein>
    <submittedName>
        <fullName evidence="2">Uncharacterized protein</fullName>
    </submittedName>
</protein>
<dbReference type="Proteomes" id="UP000289340">
    <property type="component" value="Chromosome 17"/>
</dbReference>
<sequence length="162" mass="18888">MRVGSRQNHAGNGYGQQVERRKTNWRDASNIHSFFFTRFPEEMNESDIWKKHGTKKISQNPSLTGVVSHSSVQLNINVEEKTWLRNTRVRRLKNLTLFDRMEDDFMWNGGEDITPKYIGDDMILLMGLRETRATPMAKEANEQGSSSLEKWTPQLRIGYRLV</sequence>
<feature type="region of interest" description="Disordered" evidence="1">
    <location>
        <begin position="1"/>
        <end position="22"/>
    </location>
</feature>
<evidence type="ECO:0000256" key="1">
    <source>
        <dbReference type="SAM" id="MobiDB-lite"/>
    </source>
</evidence>
<organism evidence="2 3">
    <name type="scientific">Glycine soja</name>
    <name type="common">Wild soybean</name>
    <dbReference type="NCBI Taxonomy" id="3848"/>
    <lineage>
        <taxon>Eukaryota</taxon>
        <taxon>Viridiplantae</taxon>
        <taxon>Streptophyta</taxon>
        <taxon>Embryophyta</taxon>
        <taxon>Tracheophyta</taxon>
        <taxon>Spermatophyta</taxon>
        <taxon>Magnoliopsida</taxon>
        <taxon>eudicotyledons</taxon>
        <taxon>Gunneridae</taxon>
        <taxon>Pentapetalae</taxon>
        <taxon>rosids</taxon>
        <taxon>fabids</taxon>
        <taxon>Fabales</taxon>
        <taxon>Fabaceae</taxon>
        <taxon>Papilionoideae</taxon>
        <taxon>50 kb inversion clade</taxon>
        <taxon>NPAAA clade</taxon>
        <taxon>indigoferoid/millettioid clade</taxon>
        <taxon>Phaseoleae</taxon>
        <taxon>Glycine</taxon>
        <taxon>Glycine subgen. Soja</taxon>
    </lineage>
</organism>
<dbReference type="AlphaFoldDB" id="A0A445GBF1"/>
<feature type="compositionally biased region" description="Polar residues" evidence="1">
    <location>
        <begin position="1"/>
        <end position="10"/>
    </location>
</feature>
<accession>A0A445GBF1</accession>
<gene>
    <name evidence="2" type="ORF">D0Y65_046915</name>
</gene>
<proteinExistence type="predicted"/>
<name>A0A445GBF1_GLYSO</name>
<keyword evidence="3" id="KW-1185">Reference proteome</keyword>
<dbReference type="EMBL" id="QZWG01000017">
    <property type="protein sequence ID" value="RZB58543.1"/>
    <property type="molecule type" value="Genomic_DNA"/>
</dbReference>